<comment type="caution">
    <text evidence="2">The sequence shown here is derived from an EMBL/GenBank/DDBJ whole genome shotgun (WGS) entry which is preliminary data.</text>
</comment>
<dbReference type="EMBL" id="NFDL01000110">
    <property type="protein sequence ID" value="OTY36537.1"/>
    <property type="molecule type" value="Genomic_DNA"/>
</dbReference>
<gene>
    <name evidence="2" type="ORF">BK742_24990</name>
</gene>
<dbReference type="AlphaFoldDB" id="A0A243B092"/>
<dbReference type="Proteomes" id="UP000195089">
    <property type="component" value="Unassembled WGS sequence"/>
</dbReference>
<evidence type="ECO:0000256" key="1">
    <source>
        <dbReference type="SAM" id="Phobius"/>
    </source>
</evidence>
<organism evidence="2 3">
    <name type="scientific">Bacillus thuringiensis serovar pingluonsis</name>
    <dbReference type="NCBI Taxonomy" id="180881"/>
    <lineage>
        <taxon>Bacteria</taxon>
        <taxon>Bacillati</taxon>
        <taxon>Bacillota</taxon>
        <taxon>Bacilli</taxon>
        <taxon>Bacillales</taxon>
        <taxon>Bacillaceae</taxon>
        <taxon>Bacillus</taxon>
        <taxon>Bacillus cereus group</taxon>
    </lineage>
</organism>
<sequence>MCVYEGILCKEQFLYVVLFVIKKITIPFLNKVRKRYSF</sequence>
<keyword evidence="1" id="KW-1133">Transmembrane helix</keyword>
<reference evidence="2 3" key="1">
    <citation type="submission" date="2016-10" db="EMBL/GenBank/DDBJ databases">
        <title>Comparative genomics of Bacillus thuringiensis reveals a path to pathogens against multiple invertebrate hosts.</title>
        <authorList>
            <person name="Zheng J."/>
            <person name="Gao Q."/>
            <person name="Liu H."/>
            <person name="Peng D."/>
            <person name="Ruan L."/>
            <person name="Sun M."/>
        </authorList>
    </citation>
    <scope>NUCLEOTIDE SEQUENCE [LARGE SCALE GENOMIC DNA]</scope>
    <source>
        <strain evidence="2">BGSC 4BX1</strain>
    </source>
</reference>
<keyword evidence="1" id="KW-0812">Transmembrane</keyword>
<feature type="transmembrane region" description="Helical" evidence="1">
    <location>
        <begin position="12"/>
        <end position="29"/>
    </location>
</feature>
<name>A0A243B092_BACTU</name>
<evidence type="ECO:0000313" key="2">
    <source>
        <dbReference type="EMBL" id="OTY36537.1"/>
    </source>
</evidence>
<accession>A0A243B092</accession>
<keyword evidence="1" id="KW-0472">Membrane</keyword>
<proteinExistence type="predicted"/>
<protein>
    <submittedName>
        <fullName evidence="2">Uncharacterized protein</fullName>
    </submittedName>
</protein>
<evidence type="ECO:0000313" key="3">
    <source>
        <dbReference type="Proteomes" id="UP000195089"/>
    </source>
</evidence>